<gene>
    <name evidence="2" type="ORF">DUI87_04449</name>
</gene>
<keyword evidence="3" id="KW-1185">Reference proteome</keyword>
<protein>
    <submittedName>
        <fullName evidence="2">Uncharacterized protein</fullName>
    </submittedName>
</protein>
<dbReference type="Proteomes" id="UP000269221">
    <property type="component" value="Unassembled WGS sequence"/>
</dbReference>
<feature type="region of interest" description="Disordered" evidence="1">
    <location>
        <begin position="1"/>
        <end position="20"/>
    </location>
</feature>
<feature type="compositionally biased region" description="Polar residues" evidence="1">
    <location>
        <begin position="65"/>
        <end position="76"/>
    </location>
</feature>
<feature type="compositionally biased region" description="Gly residues" evidence="1">
    <location>
        <begin position="1"/>
        <end position="17"/>
    </location>
</feature>
<comment type="caution">
    <text evidence="2">The sequence shown here is derived from an EMBL/GenBank/DDBJ whole genome shotgun (WGS) entry which is preliminary data.</text>
</comment>
<name>A0A3M0LHP3_HIRRU</name>
<evidence type="ECO:0000256" key="1">
    <source>
        <dbReference type="SAM" id="MobiDB-lite"/>
    </source>
</evidence>
<evidence type="ECO:0000313" key="2">
    <source>
        <dbReference type="EMBL" id="RMC18557.1"/>
    </source>
</evidence>
<reference evidence="2 3" key="1">
    <citation type="submission" date="2018-07" db="EMBL/GenBank/DDBJ databases">
        <title>A high quality draft genome assembly of the barn swallow (H. rustica rustica).</title>
        <authorList>
            <person name="Formenti G."/>
            <person name="Chiara M."/>
            <person name="Poveda L."/>
            <person name="Francoijs K.-J."/>
            <person name="Bonisoli-Alquati A."/>
            <person name="Canova L."/>
            <person name="Gianfranceschi L."/>
            <person name="Horner D.S."/>
            <person name="Saino N."/>
        </authorList>
    </citation>
    <scope>NUCLEOTIDE SEQUENCE [LARGE SCALE GENOMIC DNA]</scope>
    <source>
        <strain evidence="2">Chelidonia</strain>
        <tissue evidence="2">Blood</tissue>
    </source>
</reference>
<dbReference type="AlphaFoldDB" id="A0A3M0LHP3"/>
<proteinExistence type="predicted"/>
<evidence type="ECO:0000313" key="3">
    <source>
        <dbReference type="Proteomes" id="UP000269221"/>
    </source>
</evidence>
<accession>A0A3M0LHP3</accession>
<organism evidence="2 3">
    <name type="scientific">Hirundo rustica rustica</name>
    <dbReference type="NCBI Taxonomy" id="333673"/>
    <lineage>
        <taxon>Eukaryota</taxon>
        <taxon>Metazoa</taxon>
        <taxon>Chordata</taxon>
        <taxon>Craniata</taxon>
        <taxon>Vertebrata</taxon>
        <taxon>Euteleostomi</taxon>
        <taxon>Archelosauria</taxon>
        <taxon>Archosauria</taxon>
        <taxon>Dinosauria</taxon>
        <taxon>Saurischia</taxon>
        <taxon>Theropoda</taxon>
        <taxon>Coelurosauria</taxon>
        <taxon>Aves</taxon>
        <taxon>Neognathae</taxon>
        <taxon>Neoaves</taxon>
        <taxon>Telluraves</taxon>
        <taxon>Australaves</taxon>
        <taxon>Passeriformes</taxon>
        <taxon>Sylvioidea</taxon>
        <taxon>Hirundinidae</taxon>
        <taxon>Hirundo</taxon>
    </lineage>
</organism>
<dbReference type="EMBL" id="QRBI01000096">
    <property type="protein sequence ID" value="RMC18557.1"/>
    <property type="molecule type" value="Genomic_DNA"/>
</dbReference>
<feature type="region of interest" description="Disordered" evidence="1">
    <location>
        <begin position="63"/>
        <end position="141"/>
    </location>
</feature>
<sequence length="141" mass="15128">MVVAGRGGGGGSGGGDGGDGDERAAGLLNKKETVNVVYLSFNKAFTWVLSNFACDTKNGVDKVKLTNQDKNPTPATGLQWDERKQVSKPQTSGSKYGTCGQRLQQVLHYRDPHGPFRNVEAEEEEKSRRGKNAVALGSVMD</sequence>